<evidence type="ECO:0000256" key="1">
    <source>
        <dbReference type="SAM" id="Phobius"/>
    </source>
</evidence>
<evidence type="ECO:0000313" key="2">
    <source>
        <dbReference type="EMBL" id="GGJ73359.1"/>
    </source>
</evidence>
<protein>
    <submittedName>
        <fullName evidence="2">Uncharacterized protein</fullName>
    </submittedName>
</protein>
<keyword evidence="3" id="KW-1185">Reference proteome</keyword>
<feature type="transmembrane region" description="Helical" evidence="1">
    <location>
        <begin position="34"/>
        <end position="52"/>
    </location>
</feature>
<organism evidence="2 3">
    <name type="scientific">Glutamicibacter ardleyensis</name>
    <dbReference type="NCBI Taxonomy" id="225894"/>
    <lineage>
        <taxon>Bacteria</taxon>
        <taxon>Bacillati</taxon>
        <taxon>Actinomycetota</taxon>
        <taxon>Actinomycetes</taxon>
        <taxon>Micrococcales</taxon>
        <taxon>Micrococcaceae</taxon>
        <taxon>Glutamicibacter</taxon>
    </lineage>
</organism>
<gene>
    <name evidence="2" type="ORF">GCM10007173_35460</name>
</gene>
<evidence type="ECO:0000313" key="3">
    <source>
        <dbReference type="Proteomes" id="UP000606115"/>
    </source>
</evidence>
<dbReference type="GeneID" id="303305877"/>
<accession>A0ABQ2DUG3</accession>
<proteinExistence type="predicted"/>
<dbReference type="Proteomes" id="UP000606115">
    <property type="component" value="Unassembled WGS sequence"/>
</dbReference>
<sequence length="136" mass="15043">MDTESSTSDTLDDSTLYDVVDARSGRNGRVARRFLLWLLALFVLTMLAGVFGQVSLIKSASPGYELSVTAPRTTRAGMDATVSLELLSAQKISGPISVEIEQDYFNGFSTHDFPRHPMVRVATENFWYSTMTPQIT</sequence>
<dbReference type="EMBL" id="BMKX01000013">
    <property type="protein sequence ID" value="GGJ73359.1"/>
    <property type="molecule type" value="Genomic_DNA"/>
</dbReference>
<keyword evidence="1" id="KW-0472">Membrane</keyword>
<comment type="caution">
    <text evidence="2">The sequence shown here is derived from an EMBL/GenBank/DDBJ whole genome shotgun (WGS) entry which is preliminary data.</text>
</comment>
<dbReference type="RefSeq" id="WP_188687377.1">
    <property type="nucleotide sequence ID" value="NZ_BMKX01000013.1"/>
</dbReference>
<reference evidence="3" key="1">
    <citation type="journal article" date="2019" name="Int. J. Syst. Evol. Microbiol.">
        <title>The Global Catalogue of Microorganisms (GCM) 10K type strain sequencing project: providing services to taxonomists for standard genome sequencing and annotation.</title>
        <authorList>
            <consortium name="The Broad Institute Genomics Platform"/>
            <consortium name="The Broad Institute Genome Sequencing Center for Infectious Disease"/>
            <person name="Wu L."/>
            <person name="Ma J."/>
        </authorList>
    </citation>
    <scope>NUCLEOTIDE SEQUENCE [LARGE SCALE GENOMIC DNA]</scope>
    <source>
        <strain evidence="3">CGMCC 1.3685</strain>
    </source>
</reference>
<keyword evidence="1" id="KW-0812">Transmembrane</keyword>
<keyword evidence="1" id="KW-1133">Transmembrane helix</keyword>
<name>A0ABQ2DUG3_9MICC</name>